<organism evidence="1 2">
    <name type="scientific">Pristionchus pacificus</name>
    <name type="common">Parasitic nematode worm</name>
    <dbReference type="NCBI Taxonomy" id="54126"/>
    <lineage>
        <taxon>Eukaryota</taxon>
        <taxon>Metazoa</taxon>
        <taxon>Ecdysozoa</taxon>
        <taxon>Nematoda</taxon>
        <taxon>Chromadorea</taxon>
        <taxon>Rhabditida</taxon>
        <taxon>Rhabditina</taxon>
        <taxon>Diplogasteromorpha</taxon>
        <taxon>Diplogasteroidea</taxon>
        <taxon>Neodiplogasteridae</taxon>
        <taxon>Pristionchus</taxon>
    </lineage>
</organism>
<dbReference type="Proteomes" id="UP000005239">
    <property type="component" value="Unassembled WGS sequence"/>
</dbReference>
<dbReference type="InterPro" id="IPR052883">
    <property type="entry name" value="Hisactophilin"/>
</dbReference>
<keyword evidence="2" id="KW-1185">Reference proteome</keyword>
<dbReference type="GO" id="GO:0030041">
    <property type="term" value="P:actin filament polymerization"/>
    <property type="evidence" value="ECO:0000318"/>
    <property type="project" value="GO_Central"/>
</dbReference>
<reference evidence="2" key="1">
    <citation type="journal article" date="2008" name="Nat. Genet.">
        <title>The Pristionchus pacificus genome provides a unique perspective on nematode lifestyle and parasitism.</title>
        <authorList>
            <person name="Dieterich C."/>
            <person name="Clifton S.W."/>
            <person name="Schuster L.N."/>
            <person name="Chinwalla A."/>
            <person name="Delehaunty K."/>
            <person name="Dinkelacker I."/>
            <person name="Fulton L."/>
            <person name="Fulton R."/>
            <person name="Godfrey J."/>
            <person name="Minx P."/>
            <person name="Mitreva M."/>
            <person name="Roeseler W."/>
            <person name="Tian H."/>
            <person name="Witte H."/>
            <person name="Yang S.P."/>
            <person name="Wilson R.K."/>
            <person name="Sommer R.J."/>
        </authorList>
    </citation>
    <scope>NUCLEOTIDE SEQUENCE [LARGE SCALE GENOMIC DNA]</scope>
    <source>
        <strain evidence="2">PS312</strain>
    </source>
</reference>
<proteinExistence type="predicted"/>
<accession>A0A2A6BPE8</accession>
<accession>A0A8R1Y7B8</accession>
<evidence type="ECO:0000313" key="2">
    <source>
        <dbReference type="Proteomes" id="UP000005239"/>
    </source>
</evidence>
<dbReference type="GO" id="GO:0051015">
    <property type="term" value="F:actin filament binding"/>
    <property type="evidence" value="ECO:0000318"/>
    <property type="project" value="GO_Central"/>
</dbReference>
<name>A0A2A6BPE8_PRIPA</name>
<evidence type="ECO:0000313" key="1">
    <source>
        <dbReference type="EnsemblMetazoa" id="PPA00574.1"/>
    </source>
</evidence>
<dbReference type="PANTHER" id="PTHR33351:SF1">
    <property type="entry name" value="IG-LIKE DOMAIN-CONTAINING PROTEIN-RELATED"/>
    <property type="match status" value="1"/>
</dbReference>
<sequence>AAVETARTLSYHSAGCRTITSIYDGSYLPANEPAWTADFMAKSPREWEHWYIEDWKGGKVVLKGRGGPKKPGQFLRAYSNGHVDLTGKHPKDERLAIWMSYKNSNETWSFQSADGLWLSAHQDGSDARCGTAAQFTLENW</sequence>
<dbReference type="InterPro" id="IPR008999">
    <property type="entry name" value="Actin-crosslinking"/>
</dbReference>
<reference evidence="1" key="2">
    <citation type="submission" date="2022-06" db="UniProtKB">
        <authorList>
            <consortium name="EnsemblMetazoa"/>
        </authorList>
    </citation>
    <scope>IDENTIFICATION</scope>
    <source>
        <strain evidence="1">PS312</strain>
    </source>
</reference>
<dbReference type="PANTHER" id="PTHR33351">
    <property type="entry name" value="HISACTOPHILIN-1-RELATED"/>
    <property type="match status" value="1"/>
</dbReference>
<dbReference type="GO" id="GO:0015629">
    <property type="term" value="C:actin cytoskeleton"/>
    <property type="evidence" value="ECO:0000318"/>
    <property type="project" value="GO_Central"/>
</dbReference>
<dbReference type="CDD" id="cd00257">
    <property type="entry name" value="beta-trefoil_FSCN-like"/>
    <property type="match status" value="1"/>
</dbReference>
<dbReference type="AlphaFoldDB" id="A0A2A6BPE8"/>
<dbReference type="Gene3D" id="2.80.10.50">
    <property type="match status" value="1"/>
</dbReference>
<protein>
    <submittedName>
        <fullName evidence="1">Uncharacterized protein</fullName>
    </submittedName>
</protein>
<gene>
    <name evidence="1" type="primary">WBGene00090128</name>
</gene>
<dbReference type="SUPFAM" id="SSF50405">
    <property type="entry name" value="Actin-crosslinking proteins"/>
    <property type="match status" value="1"/>
</dbReference>
<dbReference type="EnsemblMetazoa" id="PPA00574.1">
    <property type="protein sequence ID" value="PPA00574.1"/>
    <property type="gene ID" value="WBGene00090128"/>
</dbReference>
<dbReference type="OrthoDB" id="5787463at2759"/>